<evidence type="ECO:0000313" key="3">
    <source>
        <dbReference type="Proteomes" id="UP001268610"/>
    </source>
</evidence>
<dbReference type="EMBL" id="JAVLSF010000125">
    <property type="protein sequence ID" value="MDR9777710.1"/>
    <property type="molecule type" value="Genomic_DNA"/>
</dbReference>
<dbReference type="AlphaFoldDB" id="A0AAJ2GXK9"/>
<comment type="caution">
    <text evidence="2">The sequence shown here is derived from an EMBL/GenBank/DDBJ whole genome shotgun (WGS) entry which is preliminary data.</text>
</comment>
<name>A0AAJ2GXK9_9HYPH</name>
<feature type="transmembrane region" description="Helical" evidence="1">
    <location>
        <begin position="156"/>
        <end position="177"/>
    </location>
</feature>
<dbReference type="Pfam" id="PF10101">
    <property type="entry name" value="DUF2339"/>
    <property type="match status" value="1"/>
</dbReference>
<feature type="transmembrane region" description="Helical" evidence="1">
    <location>
        <begin position="184"/>
        <end position="204"/>
    </location>
</feature>
<dbReference type="Proteomes" id="UP001268610">
    <property type="component" value="Unassembled WGS sequence"/>
</dbReference>
<dbReference type="InterPro" id="IPR019286">
    <property type="entry name" value="DUF2339_TM"/>
</dbReference>
<sequence length="247" mass="27247">WWLVNWSAEPAVAGIILPLIILASLLYFQSFVKLLKPQLLLQDLSIPVSIVLMLWMVAASQQTSGQLFGWWYVPFLNLLDVCFIAAGIVVYYLLAYLPTDSSAYGLSNTTVTYFKKGMQLALGISGFIVFTGMIIRTLHQWAGTPLWADGAWHNDLVQTSLTIVWTLCALVLTGLASRYAWREIWLVGIALLVIVVAKLLFIDLSNAATVARIVSFIGAGLIMLLIGYIAPLPPSKQELATKSQQSE</sequence>
<feature type="transmembrane region" description="Helical" evidence="1">
    <location>
        <begin position="70"/>
        <end position="97"/>
    </location>
</feature>
<proteinExistence type="predicted"/>
<dbReference type="RefSeq" id="WP_310865906.1">
    <property type="nucleotide sequence ID" value="NZ_JAVLSF010000125.1"/>
</dbReference>
<protein>
    <submittedName>
        <fullName evidence="2">DUF2339 domain-containing protein</fullName>
    </submittedName>
</protein>
<dbReference type="PANTHER" id="PTHR38434">
    <property type="entry name" value="BLL2549 PROTEIN"/>
    <property type="match status" value="1"/>
</dbReference>
<feature type="transmembrane region" description="Helical" evidence="1">
    <location>
        <begin position="12"/>
        <end position="28"/>
    </location>
</feature>
<keyword evidence="1" id="KW-0812">Transmembrane</keyword>
<keyword evidence="1" id="KW-0472">Membrane</keyword>
<feature type="transmembrane region" description="Helical" evidence="1">
    <location>
        <begin position="40"/>
        <end position="58"/>
    </location>
</feature>
<gene>
    <name evidence="2" type="ORF">RJJ65_34830</name>
</gene>
<feature type="transmembrane region" description="Helical" evidence="1">
    <location>
        <begin position="118"/>
        <end position="136"/>
    </location>
</feature>
<reference evidence="2" key="1">
    <citation type="submission" date="2023-04" db="EMBL/GenBank/DDBJ databases">
        <title>Genomic characterization of faba bean (Vicia faba) microsymbionts in Mexican soils.</title>
        <authorList>
            <person name="Rivera Orduna F.N."/>
            <person name="Guevara-Luna J."/>
            <person name="Yan J."/>
            <person name="Arroyo-Herrera I."/>
            <person name="Li Y."/>
            <person name="Vasquez-Murrieta M.S."/>
            <person name="Wang E.T."/>
        </authorList>
    </citation>
    <scope>NUCLEOTIDE SEQUENCE</scope>
    <source>
        <strain evidence="2">CH26</strain>
    </source>
</reference>
<accession>A0AAJ2GXK9</accession>
<evidence type="ECO:0000256" key="1">
    <source>
        <dbReference type="SAM" id="Phobius"/>
    </source>
</evidence>
<dbReference type="PANTHER" id="PTHR38434:SF1">
    <property type="entry name" value="BLL2549 PROTEIN"/>
    <property type="match status" value="1"/>
</dbReference>
<keyword evidence="1" id="KW-1133">Transmembrane helix</keyword>
<organism evidence="2 3">
    <name type="scientific">Rhizobium hidalgonense</name>
    <dbReference type="NCBI Taxonomy" id="1538159"/>
    <lineage>
        <taxon>Bacteria</taxon>
        <taxon>Pseudomonadati</taxon>
        <taxon>Pseudomonadota</taxon>
        <taxon>Alphaproteobacteria</taxon>
        <taxon>Hyphomicrobiales</taxon>
        <taxon>Rhizobiaceae</taxon>
        <taxon>Rhizobium/Agrobacterium group</taxon>
        <taxon>Rhizobium</taxon>
    </lineage>
</organism>
<feature type="non-terminal residue" evidence="2">
    <location>
        <position position="1"/>
    </location>
</feature>
<feature type="transmembrane region" description="Helical" evidence="1">
    <location>
        <begin position="210"/>
        <end position="230"/>
    </location>
</feature>
<evidence type="ECO:0000313" key="2">
    <source>
        <dbReference type="EMBL" id="MDR9777710.1"/>
    </source>
</evidence>